<dbReference type="InterPro" id="IPR021880">
    <property type="entry name" value="DUF3489"/>
</dbReference>
<dbReference type="Proteomes" id="UP000782610">
    <property type="component" value="Unassembled WGS sequence"/>
</dbReference>
<evidence type="ECO:0000313" key="1">
    <source>
        <dbReference type="EMBL" id="MBI4923016.1"/>
    </source>
</evidence>
<dbReference type="AlphaFoldDB" id="A0A933NZF2"/>
<organism evidence="1 2">
    <name type="scientific">Devosia nanyangense</name>
    <dbReference type="NCBI Taxonomy" id="1228055"/>
    <lineage>
        <taxon>Bacteria</taxon>
        <taxon>Pseudomonadati</taxon>
        <taxon>Pseudomonadota</taxon>
        <taxon>Alphaproteobacteria</taxon>
        <taxon>Hyphomicrobiales</taxon>
        <taxon>Devosiaceae</taxon>
        <taxon>Devosia</taxon>
    </lineage>
</organism>
<sequence>MTKLSPQHTRVLQLLKLKRGISLEELCTEFGVQRHSARAVITLACQAAGVTAERDEKGRYRLAR</sequence>
<gene>
    <name evidence="1" type="ORF">HY834_14825</name>
</gene>
<comment type="caution">
    <text evidence="1">The sequence shown here is derived from an EMBL/GenBank/DDBJ whole genome shotgun (WGS) entry which is preliminary data.</text>
</comment>
<accession>A0A933NZF2</accession>
<protein>
    <submittedName>
        <fullName evidence="1">DUF3489 domain-containing protein</fullName>
    </submittedName>
</protein>
<dbReference type="EMBL" id="JACRAF010000041">
    <property type="protein sequence ID" value="MBI4923016.1"/>
    <property type="molecule type" value="Genomic_DNA"/>
</dbReference>
<evidence type="ECO:0000313" key="2">
    <source>
        <dbReference type="Proteomes" id="UP000782610"/>
    </source>
</evidence>
<name>A0A933NZF2_9HYPH</name>
<dbReference type="Pfam" id="PF11994">
    <property type="entry name" value="DUF3489"/>
    <property type="match status" value="1"/>
</dbReference>
<reference evidence="1" key="1">
    <citation type="submission" date="2020-07" db="EMBL/GenBank/DDBJ databases">
        <title>Huge and variable diversity of episymbiotic CPR bacteria and DPANN archaea in groundwater ecosystems.</title>
        <authorList>
            <person name="He C.Y."/>
            <person name="Keren R."/>
            <person name="Whittaker M."/>
            <person name="Farag I.F."/>
            <person name="Doudna J."/>
            <person name="Cate J.H.D."/>
            <person name="Banfield J.F."/>
        </authorList>
    </citation>
    <scope>NUCLEOTIDE SEQUENCE</scope>
    <source>
        <strain evidence="1">NC_groundwater_1586_Pr3_B-0.1um_66_15</strain>
    </source>
</reference>
<proteinExistence type="predicted"/>